<keyword evidence="3" id="KW-1185">Reference proteome</keyword>
<sequence>MAISGQPGLFSDAVNAVVDQHQAVKGQSVVFKEFISLRSEKSGPSSSFTWPPADRAEKKASATARTPLSKSREAGQT</sequence>
<proteinExistence type="predicted"/>
<name>A0A9D3P546_9TELE</name>
<evidence type="ECO:0000256" key="1">
    <source>
        <dbReference type="SAM" id="MobiDB-lite"/>
    </source>
</evidence>
<accession>A0A9D3P546</accession>
<dbReference type="Proteomes" id="UP000824219">
    <property type="component" value="Linkage Group LG04"/>
</dbReference>
<evidence type="ECO:0000313" key="3">
    <source>
        <dbReference type="Proteomes" id="UP000824219"/>
    </source>
</evidence>
<evidence type="ECO:0000313" key="2">
    <source>
        <dbReference type="EMBL" id="KAG7333088.1"/>
    </source>
</evidence>
<organism evidence="2 3">
    <name type="scientific">Hemibagrus wyckioides</name>
    <dbReference type="NCBI Taxonomy" id="337641"/>
    <lineage>
        <taxon>Eukaryota</taxon>
        <taxon>Metazoa</taxon>
        <taxon>Chordata</taxon>
        <taxon>Craniata</taxon>
        <taxon>Vertebrata</taxon>
        <taxon>Euteleostomi</taxon>
        <taxon>Actinopterygii</taxon>
        <taxon>Neopterygii</taxon>
        <taxon>Teleostei</taxon>
        <taxon>Ostariophysi</taxon>
        <taxon>Siluriformes</taxon>
        <taxon>Bagridae</taxon>
        <taxon>Hemibagrus</taxon>
    </lineage>
</organism>
<reference evidence="2 3" key="1">
    <citation type="submission" date="2021-06" db="EMBL/GenBank/DDBJ databases">
        <title>Chromosome-level genome assembly of the red-tail catfish (Hemibagrus wyckioides).</title>
        <authorList>
            <person name="Shao F."/>
        </authorList>
    </citation>
    <scope>NUCLEOTIDE SEQUENCE [LARGE SCALE GENOMIC DNA]</scope>
    <source>
        <strain evidence="2">EC202008001</strain>
        <tissue evidence="2">Blood</tissue>
    </source>
</reference>
<comment type="caution">
    <text evidence="2">The sequence shown here is derived from an EMBL/GenBank/DDBJ whole genome shotgun (WGS) entry which is preliminary data.</text>
</comment>
<dbReference type="EMBL" id="JAHKSW010000004">
    <property type="protein sequence ID" value="KAG7333088.1"/>
    <property type="molecule type" value="Genomic_DNA"/>
</dbReference>
<dbReference type="AlphaFoldDB" id="A0A9D3P546"/>
<protein>
    <submittedName>
        <fullName evidence="2">Uncharacterized protein</fullName>
    </submittedName>
</protein>
<gene>
    <name evidence="2" type="ORF">KOW79_003223</name>
</gene>
<feature type="region of interest" description="Disordered" evidence="1">
    <location>
        <begin position="38"/>
        <end position="77"/>
    </location>
</feature>